<evidence type="ECO:0000313" key="5">
    <source>
        <dbReference type="EMBL" id="MFC0844161.1"/>
    </source>
</evidence>
<dbReference type="PRINTS" id="PR00301">
    <property type="entry name" value="HEATSHOCK70"/>
</dbReference>
<evidence type="ECO:0000313" key="6">
    <source>
        <dbReference type="Proteomes" id="UP001589887"/>
    </source>
</evidence>
<evidence type="ECO:0000259" key="4">
    <source>
        <dbReference type="PROSITE" id="PS50208"/>
    </source>
</evidence>
<dbReference type="SUPFAM" id="SSF100920">
    <property type="entry name" value="Heat shock protein 70kD (HSP70), peptide-binding domain"/>
    <property type="match status" value="1"/>
</dbReference>
<evidence type="ECO:0000256" key="1">
    <source>
        <dbReference type="ARBA" id="ARBA00022741"/>
    </source>
</evidence>
<sequence length="949" mass="103695">MNVAVAVGCSRYEDEDIADLRFAHRDALRMRDTLAASMDIPADAVFAFADGLPEALPTRHNVLRTIAKLATHATAPIDRLFFFFSGHGFHSTVDGNDYLITRESLTSALEETSLRFDLLVRMLRATGAAHVVLLLDACRTAVAGGKSLSPTAAKVDVEKLCPPGMVSFCSCAPETNSYESARLESGIFSQALHEAFGEEGRCVTVGQLDAFLTERVPRLARQYEKPLQRPYSRVEPAALVDLELVSPRKRNEWRASAGVGEEIRQRSVVRADGARIPDRAIFAIDFGTTTSVIAVMDTDRNVHLLPAGDGRKLVPSVVTFLPDFSYLVGSRAVELEHFSPGRTVRAVKRHLGTDYTLSLDGKELSPELLASLVIRSLRGNAEDALGRLPQDAVIAYPANFSIRQANSLLRAFELAGLRVARMVGEPNVAAYLLLVDRPDWEGHALVVDLGGGTLDVAVVEAGDGVLEVKSVYGDNHLGGLDFDAALAARLKRRLFAWNSAVVFDAALEAQILKEAERAKQLLTTHQSAVVAIQDIEVGSQVVSHDFTVDRAEFRDVCEELTARFAYVARTAVDDAWDRPPIDAVLLTGQGGKTFTVREALERLLPDAEFIDLYQEFAVCHGLAMQAGVLQGLQKDVLLLDMSHRGIGIRCTPVSGSGAQGTGGEHRLRKTPAADASSHVLMDRLTTIPTKRSEEFVFEGPPGADVVIPVIEKSKTSHEDVEICTITLPSPQAAVRVELTVDIDANSVMVLDVADRTNNTHRRFQLNHHYRQSRSAPGLGYGQIDLMLDGWAVYDLEWADTLTRSPEERAAAVPHTLADVDIAELITKLDEDHARGAILDWQVPPHFRRKARLLLAVGRRDEAARALAEAVRRRASGVESDYEWEALTSDLDLAHRELDGTLALALVRSAVQGLLSHDRRPGPSRAQEVIRALKSIGAHKEARRLGRLSG</sequence>
<gene>
    <name evidence="5" type="ORF">ACFH04_10625</name>
</gene>
<dbReference type="PANTHER" id="PTHR19375">
    <property type="entry name" value="HEAT SHOCK PROTEIN 70KDA"/>
    <property type="match status" value="1"/>
</dbReference>
<dbReference type="Gene3D" id="3.30.420.40">
    <property type="match status" value="2"/>
</dbReference>
<feature type="domain" description="Caspase family p20" evidence="4">
    <location>
        <begin position="63"/>
        <end position="139"/>
    </location>
</feature>
<dbReference type="InterPro" id="IPR029047">
    <property type="entry name" value="HSP70_peptide-bd_sf"/>
</dbReference>
<name>A0ABV6TEE3_9ACTN</name>
<evidence type="ECO:0000256" key="3">
    <source>
        <dbReference type="ARBA" id="ARBA00023186"/>
    </source>
</evidence>
<dbReference type="Proteomes" id="UP001589887">
    <property type="component" value="Unassembled WGS sequence"/>
</dbReference>
<dbReference type="InterPro" id="IPR011600">
    <property type="entry name" value="Pept_C14_caspase"/>
</dbReference>
<dbReference type="Gene3D" id="3.40.50.1460">
    <property type="match status" value="1"/>
</dbReference>
<keyword evidence="1" id="KW-0547">Nucleotide-binding</keyword>
<dbReference type="InterPro" id="IPR001309">
    <property type="entry name" value="Pept_C14_p20"/>
</dbReference>
<proteinExistence type="predicted"/>
<evidence type="ECO:0000256" key="2">
    <source>
        <dbReference type="ARBA" id="ARBA00022840"/>
    </source>
</evidence>
<dbReference type="SUPFAM" id="SSF53067">
    <property type="entry name" value="Actin-like ATPase domain"/>
    <property type="match status" value="2"/>
</dbReference>
<dbReference type="EMBL" id="JBHMQV010000009">
    <property type="protein sequence ID" value="MFC0844161.1"/>
    <property type="molecule type" value="Genomic_DNA"/>
</dbReference>
<dbReference type="Pfam" id="PF00656">
    <property type="entry name" value="Peptidase_C14"/>
    <property type="match status" value="1"/>
</dbReference>
<dbReference type="Gene3D" id="3.90.640.10">
    <property type="entry name" value="Actin, Chain A, domain 4"/>
    <property type="match status" value="1"/>
</dbReference>
<dbReference type="InterPro" id="IPR043129">
    <property type="entry name" value="ATPase_NBD"/>
</dbReference>
<dbReference type="Pfam" id="PF00012">
    <property type="entry name" value="HSP70"/>
    <property type="match status" value="2"/>
</dbReference>
<comment type="caution">
    <text evidence="5">The sequence shown here is derived from an EMBL/GenBank/DDBJ whole genome shotgun (WGS) entry which is preliminary data.</text>
</comment>
<keyword evidence="3" id="KW-0143">Chaperone</keyword>
<dbReference type="InterPro" id="IPR013126">
    <property type="entry name" value="Hsp_70_fam"/>
</dbReference>
<dbReference type="Gene3D" id="2.60.34.10">
    <property type="entry name" value="Substrate Binding Domain Of DNAk, Chain A, domain 1"/>
    <property type="match status" value="1"/>
</dbReference>
<dbReference type="SUPFAM" id="SSF52129">
    <property type="entry name" value="Caspase-like"/>
    <property type="match status" value="1"/>
</dbReference>
<dbReference type="PROSITE" id="PS50208">
    <property type="entry name" value="CASPASE_P20"/>
    <property type="match status" value="1"/>
</dbReference>
<keyword evidence="6" id="KW-1185">Reference proteome</keyword>
<dbReference type="InterPro" id="IPR029030">
    <property type="entry name" value="Caspase-like_dom_sf"/>
</dbReference>
<reference evidence="5 6" key="1">
    <citation type="submission" date="2024-09" db="EMBL/GenBank/DDBJ databases">
        <authorList>
            <person name="Sun Q."/>
            <person name="Mori K."/>
        </authorList>
    </citation>
    <scope>NUCLEOTIDE SEQUENCE [LARGE SCALE GENOMIC DNA]</scope>
    <source>
        <strain evidence="5 6">JCM 4557</strain>
    </source>
</reference>
<keyword evidence="2" id="KW-0067">ATP-binding</keyword>
<protein>
    <submittedName>
        <fullName evidence="5">Hsp70 family protein</fullName>
    </submittedName>
</protein>
<organism evidence="5 6">
    <name type="scientific">Streptomyces noboritoensis</name>
    <dbReference type="NCBI Taxonomy" id="67337"/>
    <lineage>
        <taxon>Bacteria</taxon>
        <taxon>Bacillati</taxon>
        <taxon>Actinomycetota</taxon>
        <taxon>Actinomycetes</taxon>
        <taxon>Kitasatosporales</taxon>
        <taxon>Streptomycetaceae</taxon>
        <taxon>Streptomyces</taxon>
    </lineage>
</organism>
<accession>A0ABV6TEE3</accession>
<dbReference type="RefSeq" id="WP_394318217.1">
    <property type="nucleotide sequence ID" value="NZ_JBHMQV010000009.1"/>
</dbReference>